<evidence type="ECO:0000256" key="3">
    <source>
        <dbReference type="ARBA" id="ARBA00022723"/>
    </source>
</evidence>
<keyword evidence="7" id="KW-0175">Coiled coil</keyword>
<dbReference type="EMBL" id="BMXE01000002">
    <property type="protein sequence ID" value="GHB24787.1"/>
    <property type="molecule type" value="Genomic_DNA"/>
</dbReference>
<evidence type="ECO:0000313" key="9">
    <source>
        <dbReference type="EMBL" id="GHB24787.1"/>
    </source>
</evidence>
<dbReference type="PANTHER" id="PTHR21666">
    <property type="entry name" value="PEPTIDASE-RELATED"/>
    <property type="match status" value="1"/>
</dbReference>
<proteinExistence type="predicted"/>
<comment type="cofactor">
    <cofactor evidence="1">
        <name>Zn(2+)</name>
        <dbReference type="ChEBI" id="CHEBI:29105"/>
    </cofactor>
</comment>
<dbReference type="InterPro" id="IPR050570">
    <property type="entry name" value="Cell_wall_metabolism_enzyme"/>
</dbReference>
<keyword evidence="2" id="KW-0645">Protease</keyword>
<feature type="coiled-coil region" evidence="7">
    <location>
        <begin position="190"/>
        <end position="287"/>
    </location>
</feature>
<comment type="caution">
    <text evidence="9">The sequence shown here is derived from an EMBL/GenBank/DDBJ whole genome shotgun (WGS) entry which is preliminary data.</text>
</comment>
<dbReference type="InterPro" id="IPR016047">
    <property type="entry name" value="M23ase_b-sheet_dom"/>
</dbReference>
<gene>
    <name evidence="9" type="ORF">GCM10007094_11050</name>
</gene>
<feature type="domain" description="M23ase beta-sheet core" evidence="8">
    <location>
        <begin position="342"/>
        <end position="444"/>
    </location>
</feature>
<evidence type="ECO:0000256" key="4">
    <source>
        <dbReference type="ARBA" id="ARBA00022801"/>
    </source>
</evidence>
<keyword evidence="6" id="KW-0482">Metalloprotease</keyword>
<dbReference type="RefSeq" id="WP_209008886.1">
    <property type="nucleotide sequence ID" value="NZ_BMXE01000002.1"/>
</dbReference>
<evidence type="ECO:0000256" key="5">
    <source>
        <dbReference type="ARBA" id="ARBA00022833"/>
    </source>
</evidence>
<dbReference type="CDD" id="cd12797">
    <property type="entry name" value="M23_peptidase"/>
    <property type="match status" value="1"/>
</dbReference>
<protein>
    <submittedName>
        <fullName evidence="9">Membrane protein</fullName>
    </submittedName>
</protein>
<dbReference type="Pfam" id="PF01551">
    <property type="entry name" value="Peptidase_M23"/>
    <property type="match status" value="1"/>
</dbReference>
<dbReference type="InterPro" id="IPR011055">
    <property type="entry name" value="Dup_hybrid_motif"/>
</dbReference>
<evidence type="ECO:0000256" key="1">
    <source>
        <dbReference type="ARBA" id="ARBA00001947"/>
    </source>
</evidence>
<reference evidence="10" key="1">
    <citation type="journal article" date="2019" name="Int. J. Syst. Evol. Microbiol.">
        <title>The Global Catalogue of Microorganisms (GCM) 10K type strain sequencing project: providing services to taxonomists for standard genome sequencing and annotation.</title>
        <authorList>
            <consortium name="The Broad Institute Genomics Platform"/>
            <consortium name="The Broad Institute Genome Sequencing Center for Infectious Disease"/>
            <person name="Wu L."/>
            <person name="Ma J."/>
        </authorList>
    </citation>
    <scope>NUCLEOTIDE SEQUENCE [LARGE SCALE GENOMIC DNA]</scope>
    <source>
        <strain evidence="10">KCTC 12861</strain>
    </source>
</reference>
<evidence type="ECO:0000256" key="7">
    <source>
        <dbReference type="SAM" id="Coils"/>
    </source>
</evidence>
<organism evidence="9 10">
    <name type="scientific">Pseudovibrio japonicus</name>
    <dbReference type="NCBI Taxonomy" id="366534"/>
    <lineage>
        <taxon>Bacteria</taxon>
        <taxon>Pseudomonadati</taxon>
        <taxon>Pseudomonadota</taxon>
        <taxon>Alphaproteobacteria</taxon>
        <taxon>Hyphomicrobiales</taxon>
        <taxon>Stappiaceae</taxon>
        <taxon>Pseudovibrio</taxon>
    </lineage>
</organism>
<evidence type="ECO:0000313" key="10">
    <source>
        <dbReference type="Proteomes" id="UP000637980"/>
    </source>
</evidence>
<evidence type="ECO:0000256" key="2">
    <source>
        <dbReference type="ARBA" id="ARBA00022670"/>
    </source>
</evidence>
<keyword evidence="4" id="KW-0378">Hydrolase</keyword>
<accession>A0ABQ3E336</accession>
<dbReference type="Gene3D" id="2.70.70.10">
    <property type="entry name" value="Glucose Permease (Domain IIA)"/>
    <property type="match status" value="1"/>
</dbReference>
<feature type="coiled-coil region" evidence="7">
    <location>
        <begin position="53"/>
        <end position="129"/>
    </location>
</feature>
<keyword evidence="5" id="KW-0862">Zinc</keyword>
<keyword evidence="10" id="KW-1185">Reference proteome</keyword>
<evidence type="ECO:0000259" key="8">
    <source>
        <dbReference type="Pfam" id="PF01551"/>
    </source>
</evidence>
<dbReference type="Proteomes" id="UP000637980">
    <property type="component" value="Unassembled WGS sequence"/>
</dbReference>
<dbReference type="PANTHER" id="PTHR21666:SF288">
    <property type="entry name" value="CELL DIVISION PROTEIN YTFB"/>
    <property type="match status" value="1"/>
</dbReference>
<keyword evidence="3" id="KW-0479">Metal-binding</keyword>
<evidence type="ECO:0000256" key="6">
    <source>
        <dbReference type="ARBA" id="ARBA00023049"/>
    </source>
</evidence>
<name>A0ABQ3E336_9HYPH</name>
<sequence>MLRFRGNLILRVITSLALFLAATVVLPLQGTAQKLTNISVKVEDGAIDPEDPAAVALRQKQEREQELRELNENISISKEKREEIQRSIRALERDGESLSGELIRTGERMKKLENQLEATEARLGRHRKNEQSVRASLNERKDVLAEVLSALQRIGHRPPPAMVVRPQDALGAVRSAILLNSIMPEVRIEAQALASDLDELARLRSKIEAERNRVRSGAIQMAEERHRVELLLEKKKAARRESLAALEAEKARARELAEKATSLKELLANLEREVESSRRAAEAARLADIERQNRIASGDPFADPSRLKPAVAFRDTRGLLPEPVSGTLLQDYGVADGFGNVTTGQSIATRPNAQVTSPTDGWVVYAGDFRSYGQMVIVNAGGGYHVLLSGLDDVMVELGQFILAGEPIAKMGETRLASANNLNFSLDQPVLYVEFRKDGTAIDPNPWWSRAENEKVRG</sequence>
<dbReference type="SUPFAM" id="SSF51261">
    <property type="entry name" value="Duplicated hybrid motif"/>
    <property type="match status" value="1"/>
</dbReference>